<dbReference type="AlphaFoldDB" id="I4A749"/>
<organism evidence="1 2">
    <name type="scientific">Desulfitobacterium dehalogenans (strain ATCC 51507 / DSM 9161 / JW/IU-DC1)</name>
    <dbReference type="NCBI Taxonomy" id="756499"/>
    <lineage>
        <taxon>Bacteria</taxon>
        <taxon>Bacillati</taxon>
        <taxon>Bacillota</taxon>
        <taxon>Clostridia</taxon>
        <taxon>Eubacteriales</taxon>
        <taxon>Desulfitobacteriaceae</taxon>
        <taxon>Desulfitobacterium</taxon>
    </lineage>
</organism>
<protein>
    <submittedName>
        <fullName evidence="1">Uncharacterized protein</fullName>
    </submittedName>
</protein>
<keyword evidence="2" id="KW-1185">Reference proteome</keyword>
<reference evidence="1 2" key="2">
    <citation type="journal article" date="2015" name="J. Bacteriol.">
        <title>Genomic, proteomic, and biochemical analysis of the organohalide respiratory pathway in Desulfitobacterium dehalogenans.</title>
        <authorList>
            <person name="Kruse T."/>
            <person name="van de Pas B.A."/>
            <person name="Atteia A."/>
            <person name="Krab K."/>
            <person name="Hagen W.R."/>
            <person name="Goodwin L."/>
            <person name="Chain P."/>
            <person name="Boeren S."/>
            <person name="Maphosa F."/>
            <person name="Schraa G."/>
            <person name="de Vos W.M."/>
            <person name="van der Oost J."/>
            <person name="Smidt H."/>
            <person name="Stams A.J."/>
        </authorList>
    </citation>
    <scope>NUCLEOTIDE SEQUENCE [LARGE SCALE GENOMIC DNA]</scope>
    <source>
        <strain evidence="2">ATCC 51507 / DSM 9161 / JW/IU-DC1</strain>
    </source>
</reference>
<gene>
    <name evidence="1" type="ordered locus">Desde_1360</name>
</gene>
<dbReference type="eggNOG" id="ENOG502ZUEU">
    <property type="taxonomic scope" value="Bacteria"/>
</dbReference>
<proteinExistence type="predicted"/>
<dbReference type="KEGG" id="ddh:Desde_1360"/>
<name>I4A749_DESDJ</name>
<dbReference type="OrthoDB" id="1798722at2"/>
<dbReference type="Proteomes" id="UP000006053">
    <property type="component" value="Chromosome"/>
</dbReference>
<evidence type="ECO:0000313" key="2">
    <source>
        <dbReference type="Proteomes" id="UP000006053"/>
    </source>
</evidence>
<sequence>MLFGKNNVANPPPLFDSFPLGTRLQIGVDAGYWIGDLAGIRNNSVIINKAQLFDNSGSPIEELRSTAQIPLKLISFVSEAPENILAKFHSKEIGNISVKEQRKQFFTKMGIIKSLDKSADKLADFIIRINESAQLLFNNVFGSNSSNLMQNAENENDSNNNTHD</sequence>
<dbReference type="RefSeq" id="WP_014793273.1">
    <property type="nucleotide sequence ID" value="NC_018017.1"/>
</dbReference>
<reference evidence="2" key="1">
    <citation type="submission" date="2012-06" db="EMBL/GenBank/DDBJ databases">
        <title>Complete sequence of Desulfitobacterium dehalogenans ATCC 51507.</title>
        <authorList>
            <person name="Lucas S."/>
            <person name="Han J."/>
            <person name="Lapidus A."/>
            <person name="Cheng J.-F."/>
            <person name="Goodwin L."/>
            <person name="Pitluck S."/>
            <person name="Peters L."/>
            <person name="Ovchinnikova G."/>
            <person name="Teshima H."/>
            <person name="Detter J.C."/>
            <person name="Han C."/>
            <person name="Tapia R."/>
            <person name="Land M."/>
            <person name="Hauser L."/>
            <person name="Kyrpides N."/>
            <person name="Ivanova N."/>
            <person name="Pagani I."/>
            <person name="Kruse T."/>
            <person name="de Vos W.M."/>
            <person name="Smidt H."/>
            <person name="Woyke T."/>
        </authorList>
    </citation>
    <scope>NUCLEOTIDE SEQUENCE [LARGE SCALE GENOMIC DNA]</scope>
    <source>
        <strain evidence="2">ATCC 51507 / DSM 9161 / JW/IU-DC1</strain>
    </source>
</reference>
<dbReference type="HOGENOM" id="CLU_1616345_0_0_9"/>
<accession>I4A749</accession>
<dbReference type="STRING" id="756499.Desde_1360"/>
<dbReference type="EMBL" id="CP003348">
    <property type="protein sequence ID" value="AFL99783.1"/>
    <property type="molecule type" value="Genomic_DNA"/>
</dbReference>
<evidence type="ECO:0000313" key="1">
    <source>
        <dbReference type="EMBL" id="AFL99783.1"/>
    </source>
</evidence>